<feature type="domain" description="PAS" evidence="6">
    <location>
        <begin position="31"/>
        <end position="55"/>
    </location>
</feature>
<dbReference type="AlphaFoldDB" id="A0A4S8NZ34"/>
<dbReference type="InterPro" id="IPR004089">
    <property type="entry name" value="MCPsignal_dom"/>
</dbReference>
<dbReference type="InterPro" id="IPR000700">
    <property type="entry name" value="PAS-assoc_C"/>
</dbReference>
<dbReference type="Proteomes" id="UP000308828">
    <property type="component" value="Unassembled WGS sequence"/>
</dbReference>
<dbReference type="NCBIfam" id="TIGR00229">
    <property type="entry name" value="sensory_box"/>
    <property type="match status" value="2"/>
</dbReference>
<evidence type="ECO:0000259" key="8">
    <source>
        <dbReference type="PROSITE" id="PS50885"/>
    </source>
</evidence>
<evidence type="ECO:0000256" key="2">
    <source>
        <dbReference type="ARBA" id="ARBA00022500"/>
    </source>
</evidence>
<dbReference type="FunFam" id="1.10.287.950:FF:000001">
    <property type="entry name" value="Methyl-accepting chemotaxis sensory transducer"/>
    <property type="match status" value="1"/>
</dbReference>
<dbReference type="Pfam" id="PF13426">
    <property type="entry name" value="PAS_9"/>
    <property type="match status" value="1"/>
</dbReference>
<dbReference type="InterPro" id="IPR051310">
    <property type="entry name" value="MCP_chemotaxis"/>
</dbReference>
<evidence type="ECO:0000256" key="1">
    <source>
        <dbReference type="ARBA" id="ARBA00004370"/>
    </source>
</evidence>
<dbReference type="SMART" id="SM00283">
    <property type="entry name" value="MA"/>
    <property type="match status" value="1"/>
</dbReference>
<dbReference type="SUPFAM" id="SSF58104">
    <property type="entry name" value="Methyl-accepting chemotaxis protein (MCP) signaling domain"/>
    <property type="match status" value="1"/>
</dbReference>
<dbReference type="Gene3D" id="1.10.287.950">
    <property type="entry name" value="Methyl-accepting chemotaxis protein"/>
    <property type="match status" value="1"/>
</dbReference>
<comment type="subcellular location">
    <subcellularLocation>
        <location evidence="1">Membrane</location>
    </subcellularLocation>
</comment>
<evidence type="ECO:0000259" key="7">
    <source>
        <dbReference type="PROSITE" id="PS50113"/>
    </source>
</evidence>
<dbReference type="PROSITE" id="PS50885">
    <property type="entry name" value="HAMP"/>
    <property type="match status" value="1"/>
</dbReference>
<dbReference type="GO" id="GO:0006935">
    <property type="term" value="P:chemotaxis"/>
    <property type="evidence" value="ECO:0007669"/>
    <property type="project" value="UniProtKB-KW"/>
</dbReference>
<dbReference type="CDD" id="cd11386">
    <property type="entry name" value="MCP_signal"/>
    <property type="match status" value="1"/>
</dbReference>
<dbReference type="OrthoDB" id="9765776at2"/>
<evidence type="ECO:0000259" key="5">
    <source>
        <dbReference type="PROSITE" id="PS50111"/>
    </source>
</evidence>
<dbReference type="Pfam" id="PF00015">
    <property type="entry name" value="MCPsignal"/>
    <property type="match status" value="1"/>
</dbReference>
<gene>
    <name evidence="9" type="ORF">FAA97_10105</name>
</gene>
<dbReference type="GO" id="GO:0004888">
    <property type="term" value="F:transmembrane signaling receptor activity"/>
    <property type="evidence" value="ECO:0007669"/>
    <property type="project" value="InterPro"/>
</dbReference>
<dbReference type="SMART" id="SM00091">
    <property type="entry name" value="PAS"/>
    <property type="match status" value="2"/>
</dbReference>
<dbReference type="PROSITE" id="PS50112">
    <property type="entry name" value="PAS"/>
    <property type="match status" value="2"/>
</dbReference>
<keyword evidence="4" id="KW-0807">Transducer</keyword>
<dbReference type="GO" id="GO:0016020">
    <property type="term" value="C:membrane"/>
    <property type="evidence" value="ECO:0007669"/>
    <property type="project" value="UniProtKB-SubCell"/>
</dbReference>
<dbReference type="CDD" id="cd00130">
    <property type="entry name" value="PAS"/>
    <property type="match status" value="2"/>
</dbReference>
<dbReference type="RefSeq" id="WP_136598421.1">
    <property type="nucleotide sequence ID" value="NZ_STGV01000003.1"/>
</dbReference>
<dbReference type="PROSITE" id="PS50111">
    <property type="entry name" value="CHEMOTAXIS_TRANSDUC_2"/>
    <property type="match status" value="1"/>
</dbReference>
<comment type="similarity">
    <text evidence="3">Belongs to the methyl-accepting chemotaxis (MCP) protein family.</text>
</comment>
<dbReference type="PRINTS" id="PR00260">
    <property type="entry name" value="CHEMTRNSDUCR"/>
</dbReference>
<dbReference type="InterPro" id="IPR001610">
    <property type="entry name" value="PAC"/>
</dbReference>
<dbReference type="SMART" id="SM00086">
    <property type="entry name" value="PAC"/>
    <property type="match status" value="2"/>
</dbReference>
<evidence type="ECO:0000259" key="6">
    <source>
        <dbReference type="PROSITE" id="PS50112"/>
    </source>
</evidence>
<dbReference type="PANTHER" id="PTHR43531">
    <property type="entry name" value="PROTEIN ICFG"/>
    <property type="match status" value="1"/>
</dbReference>
<keyword evidence="2" id="KW-0145">Chemotaxis</keyword>
<feature type="domain" description="PAC" evidence="7">
    <location>
        <begin position="203"/>
        <end position="257"/>
    </location>
</feature>
<dbReference type="GO" id="GO:0007165">
    <property type="term" value="P:signal transduction"/>
    <property type="evidence" value="ECO:0007669"/>
    <property type="project" value="UniProtKB-KW"/>
</dbReference>
<evidence type="ECO:0000256" key="4">
    <source>
        <dbReference type="PROSITE-ProRule" id="PRU00284"/>
    </source>
</evidence>
<sequence>MSLSNIFHAKKLAADMAALSNAQAMIWFKPDGTILDANDNFLKALGYERAEITGKHHRMFCEESLVKSPDYIAFWADLAAGKHKTGQFRRISKTGNDVWIEASYNPVFEGNRVVRVLKIASDITATKTTSLHDANRIRAIDESQAIIEFEPDGTIVTANKNFLNAMGYGLDEVVGKKHMMFCDPAYVASSAYAEFWETLRSGQSIVSNFVRYGKGGREVWIQAAYTPIVSSRGKVYRVIKVATDITGRMKAVTTIAGAIKRLADGDLTVQIVDPVDPVLETTRQDFNVTAKALNNTMREIMEAAESLAENATAINDISTQIAHGGERQAATVEETAAALEQITTTVRETSVRTAETTKIVSATRNDAEASGEVVTQATAAMDEIETSSREIENIIGVIDEIAFQTNLLALNAGVEAARAGEAGKGFAVVAQEVRELAQRSASAAKEIKSLIAKASNAVHHGVQLVDKTGEALQQIVEKVKLIDGNVEAMSTAAREQSVGINEINSAISALDKVTQQSAATVEEANAASTTLAEAARALYSSIGRFKTVPVQSRPSSQSSSWAA</sequence>
<dbReference type="SUPFAM" id="SSF55785">
    <property type="entry name" value="PYP-like sensor domain (PAS domain)"/>
    <property type="match status" value="2"/>
</dbReference>
<proteinExistence type="inferred from homology"/>
<dbReference type="InterPro" id="IPR035965">
    <property type="entry name" value="PAS-like_dom_sf"/>
</dbReference>
<dbReference type="PANTHER" id="PTHR43531:SF11">
    <property type="entry name" value="METHYL-ACCEPTING CHEMOTAXIS PROTEIN 3"/>
    <property type="match status" value="1"/>
</dbReference>
<dbReference type="EMBL" id="STGV01000003">
    <property type="protein sequence ID" value="THV22977.1"/>
    <property type="molecule type" value="Genomic_DNA"/>
</dbReference>
<dbReference type="Pfam" id="PF08447">
    <property type="entry name" value="PAS_3"/>
    <property type="match status" value="1"/>
</dbReference>
<evidence type="ECO:0000313" key="9">
    <source>
        <dbReference type="EMBL" id="THV22977.1"/>
    </source>
</evidence>
<dbReference type="InterPro" id="IPR000014">
    <property type="entry name" value="PAS"/>
</dbReference>
<name>A0A4S8NZ34_9HYPH</name>
<dbReference type="PROSITE" id="PS50113">
    <property type="entry name" value="PAC"/>
    <property type="match status" value="1"/>
</dbReference>
<keyword evidence="10" id="KW-1185">Reference proteome</keyword>
<evidence type="ECO:0000256" key="3">
    <source>
        <dbReference type="ARBA" id="ARBA00029447"/>
    </source>
</evidence>
<evidence type="ECO:0000313" key="10">
    <source>
        <dbReference type="Proteomes" id="UP000308828"/>
    </source>
</evidence>
<dbReference type="InterPro" id="IPR004090">
    <property type="entry name" value="Chemotax_Me-accpt_rcpt"/>
</dbReference>
<accession>A0A4S8NZ34</accession>
<reference evidence="9 10" key="1">
    <citation type="submission" date="2019-04" db="EMBL/GenBank/DDBJ databases">
        <title>Genome sequence of strain shin9-1.</title>
        <authorList>
            <person name="Gao J."/>
            <person name="Sun J."/>
        </authorList>
    </citation>
    <scope>NUCLEOTIDE SEQUENCE [LARGE SCALE GENOMIC DNA]</scope>
    <source>
        <strain evidence="10">shin9-1</strain>
    </source>
</reference>
<feature type="domain" description="PAS" evidence="6">
    <location>
        <begin position="133"/>
        <end position="176"/>
    </location>
</feature>
<dbReference type="InterPro" id="IPR003660">
    <property type="entry name" value="HAMP_dom"/>
</dbReference>
<feature type="domain" description="Methyl-accepting transducer" evidence="5">
    <location>
        <begin position="303"/>
        <end position="532"/>
    </location>
</feature>
<organism evidence="9 10">
    <name type="scientific">Peteryoungia ipomoeae</name>
    <dbReference type="NCBI Taxonomy" id="1210932"/>
    <lineage>
        <taxon>Bacteria</taxon>
        <taxon>Pseudomonadati</taxon>
        <taxon>Pseudomonadota</taxon>
        <taxon>Alphaproteobacteria</taxon>
        <taxon>Hyphomicrobiales</taxon>
        <taxon>Rhizobiaceae</taxon>
        <taxon>Peteryoungia</taxon>
    </lineage>
</organism>
<dbReference type="Gene3D" id="3.30.450.20">
    <property type="entry name" value="PAS domain"/>
    <property type="match status" value="2"/>
</dbReference>
<protein>
    <submittedName>
        <fullName evidence="9">PAS domain S-box protein</fullName>
    </submittedName>
</protein>
<comment type="caution">
    <text evidence="9">The sequence shown here is derived from an EMBL/GenBank/DDBJ whole genome shotgun (WGS) entry which is preliminary data.</text>
</comment>
<feature type="domain" description="HAMP" evidence="8">
    <location>
        <begin position="246"/>
        <end position="298"/>
    </location>
</feature>
<dbReference type="InterPro" id="IPR013655">
    <property type="entry name" value="PAS_fold_3"/>
</dbReference>